<keyword evidence="2" id="KW-1185">Reference proteome</keyword>
<reference evidence="2" key="1">
    <citation type="submission" date="2014-08" db="EMBL/GenBank/DDBJ databases">
        <authorList>
            <person name="Moulin L."/>
        </authorList>
    </citation>
    <scope>NUCLEOTIDE SEQUENCE [LARGE SCALE GENOMIC DNA]</scope>
</reference>
<gene>
    <name evidence="1" type="ORF">MPL3356_350080</name>
</gene>
<protein>
    <submittedName>
        <fullName evidence="1">Uncharacterized protein</fullName>
    </submittedName>
</protein>
<evidence type="ECO:0000313" key="1">
    <source>
        <dbReference type="EMBL" id="CDX21368.1"/>
    </source>
</evidence>
<dbReference type="Proteomes" id="UP000045285">
    <property type="component" value="Unassembled WGS sequence"/>
</dbReference>
<evidence type="ECO:0000313" key="2">
    <source>
        <dbReference type="Proteomes" id="UP000045285"/>
    </source>
</evidence>
<organism evidence="1 2">
    <name type="scientific">Mesorhizobium plurifarium</name>
    <dbReference type="NCBI Taxonomy" id="69974"/>
    <lineage>
        <taxon>Bacteria</taxon>
        <taxon>Pseudomonadati</taxon>
        <taxon>Pseudomonadota</taxon>
        <taxon>Alphaproteobacteria</taxon>
        <taxon>Hyphomicrobiales</taxon>
        <taxon>Phyllobacteriaceae</taxon>
        <taxon>Mesorhizobium</taxon>
    </lineage>
</organism>
<dbReference type="AlphaFoldDB" id="A0A090E3I4"/>
<dbReference type="EMBL" id="CCMZ01000029">
    <property type="protein sequence ID" value="CDX21368.1"/>
    <property type="molecule type" value="Genomic_DNA"/>
</dbReference>
<name>A0A090E3I4_MESPL</name>
<proteinExistence type="predicted"/>
<sequence length="177" mass="19826">MKRMREKDIPAFVQEVAATGCDICAIGPGLYVLGDVDVPRGKRRGLYKKLREIDARYGSRDHLRHKIASHLTSIGRYINARSLESEAWVQFPASGRKIDDEAPNLAAVTAYDVAHLGIYAAMLVAEADGADWSDVARVTLNIDPNREPERARRAWASHLARARWLATSDFREIDLLQ</sequence>
<accession>A0A090E3I4</accession>